<dbReference type="Proteomes" id="UP000558070">
    <property type="component" value="Unassembled WGS sequence"/>
</dbReference>
<dbReference type="Pfam" id="PF07852">
    <property type="entry name" value="DUF1642"/>
    <property type="match status" value="1"/>
</dbReference>
<dbReference type="EMBL" id="JAARZO010000005">
    <property type="protein sequence ID" value="MBC2288568.1"/>
    <property type="molecule type" value="Genomic_DNA"/>
</dbReference>
<evidence type="ECO:0000313" key="2">
    <source>
        <dbReference type="Proteomes" id="UP000558070"/>
    </source>
</evidence>
<accession>A0A7X0ZJX3</accession>
<reference evidence="1 2" key="1">
    <citation type="submission" date="2020-03" db="EMBL/GenBank/DDBJ databases">
        <title>Soil Listeria distribution.</title>
        <authorList>
            <person name="Liao J."/>
            <person name="Wiedmann M."/>
        </authorList>
    </citation>
    <scope>NUCLEOTIDE SEQUENCE [LARGE SCALE GENOMIC DNA]</scope>
    <source>
        <strain evidence="1 2">FSL L7-0072</strain>
    </source>
</reference>
<protein>
    <submittedName>
        <fullName evidence="1">DUF1642 domain-containing protein</fullName>
    </submittedName>
</protein>
<proteinExistence type="predicted"/>
<name>A0A7X0ZJX3_9LIST</name>
<sequence>MKSKVPVVPQFVADWYEDNKDDLDYNIWKYIRAWDEQDCYSNFYDFMNYDYNEPIETLIKMQDGYEIEKEQLYYVKFVDGNNGNKCYLNVRSDGNKSLNNSVQNDIFKTQFTEAEIKEMDERYWQFAVPVEEVSK</sequence>
<dbReference type="InterPro" id="IPR012865">
    <property type="entry name" value="DUF1642"/>
</dbReference>
<evidence type="ECO:0000313" key="1">
    <source>
        <dbReference type="EMBL" id="MBC2288568.1"/>
    </source>
</evidence>
<gene>
    <name evidence="1" type="ORF">HCB47_13180</name>
</gene>
<organism evidence="1 2">
    <name type="scientific">Listeria farberi</name>
    <dbReference type="NCBI Taxonomy" id="2713500"/>
    <lineage>
        <taxon>Bacteria</taxon>
        <taxon>Bacillati</taxon>
        <taxon>Bacillota</taxon>
        <taxon>Bacilli</taxon>
        <taxon>Bacillales</taxon>
        <taxon>Listeriaceae</taxon>
        <taxon>Listeria</taxon>
    </lineage>
</organism>
<dbReference type="AlphaFoldDB" id="A0A7X0ZJX3"/>
<comment type="caution">
    <text evidence="1">The sequence shown here is derived from an EMBL/GenBank/DDBJ whole genome shotgun (WGS) entry which is preliminary data.</text>
</comment>